<keyword evidence="2" id="KW-1185">Reference proteome</keyword>
<proteinExistence type="predicted"/>
<dbReference type="EMBL" id="JAGINP010000012">
    <property type="protein sequence ID" value="MBP2293726.1"/>
    <property type="molecule type" value="Genomic_DNA"/>
</dbReference>
<dbReference type="InterPro" id="IPR023846">
    <property type="entry name" value="CHP04042_MSMEG0570"/>
</dbReference>
<evidence type="ECO:0000313" key="1">
    <source>
        <dbReference type="EMBL" id="MBP2293726.1"/>
    </source>
</evidence>
<accession>A0ABS4SME7</accession>
<sequence>MPEMIFRVRWPDDSLTDCYSPSLVIRDHLREGAVYPLEEFTRISREALTIASDRVAERYGFPCSRAARQIGEIEAKAARFAALPAPTVTVVAFS</sequence>
<dbReference type="Proteomes" id="UP000781958">
    <property type="component" value="Unassembled WGS sequence"/>
</dbReference>
<comment type="caution">
    <text evidence="1">The sequence shown here is derived from an EMBL/GenBank/DDBJ whole genome shotgun (WGS) entry which is preliminary data.</text>
</comment>
<name>A0ABS4SME7_9PROT</name>
<dbReference type="RefSeq" id="WP_209767649.1">
    <property type="nucleotide sequence ID" value="NZ_JAGINP010000012.1"/>
</dbReference>
<protein>
    <submittedName>
        <fullName evidence="1">Repeat protein (TIGR04042 family)</fullName>
    </submittedName>
</protein>
<organism evidence="1 2">
    <name type="scientific">Azospirillum rugosum</name>
    <dbReference type="NCBI Taxonomy" id="416170"/>
    <lineage>
        <taxon>Bacteria</taxon>
        <taxon>Pseudomonadati</taxon>
        <taxon>Pseudomonadota</taxon>
        <taxon>Alphaproteobacteria</taxon>
        <taxon>Rhodospirillales</taxon>
        <taxon>Azospirillaceae</taxon>
        <taxon>Azospirillum</taxon>
    </lineage>
</organism>
<gene>
    <name evidence="1" type="ORF">J2851_003510</name>
</gene>
<evidence type="ECO:0000313" key="2">
    <source>
        <dbReference type="Proteomes" id="UP000781958"/>
    </source>
</evidence>
<dbReference type="NCBIfam" id="TIGR04042">
    <property type="entry name" value="MSMEG_0570_fam"/>
    <property type="match status" value="1"/>
</dbReference>
<reference evidence="1 2" key="1">
    <citation type="submission" date="2021-03" db="EMBL/GenBank/DDBJ databases">
        <title>Genomic Encyclopedia of Type Strains, Phase III (KMG-III): the genomes of soil and plant-associated and newly described type strains.</title>
        <authorList>
            <person name="Whitman W."/>
        </authorList>
    </citation>
    <scope>NUCLEOTIDE SEQUENCE [LARGE SCALE GENOMIC DNA]</scope>
    <source>
        <strain evidence="1 2">IMMIB AFH-6</strain>
    </source>
</reference>